<feature type="transmembrane region" description="Helical" evidence="6">
    <location>
        <begin position="250"/>
        <end position="272"/>
    </location>
</feature>
<evidence type="ECO:0000259" key="8">
    <source>
        <dbReference type="Pfam" id="PF00662"/>
    </source>
</evidence>
<dbReference type="GO" id="GO:0003954">
    <property type="term" value="F:NADH dehydrogenase activity"/>
    <property type="evidence" value="ECO:0007669"/>
    <property type="project" value="TreeGrafter"/>
</dbReference>
<dbReference type="PANTHER" id="PTHR42829">
    <property type="entry name" value="NADH-UBIQUINONE OXIDOREDUCTASE CHAIN 5"/>
    <property type="match status" value="1"/>
</dbReference>
<dbReference type="GO" id="GO:0012505">
    <property type="term" value="C:endomembrane system"/>
    <property type="evidence" value="ECO:0007669"/>
    <property type="project" value="UniProtKB-SubCell"/>
</dbReference>
<feature type="transmembrane region" description="Helical" evidence="6">
    <location>
        <begin position="587"/>
        <end position="605"/>
    </location>
</feature>
<feature type="transmembrane region" description="Helical" evidence="6">
    <location>
        <begin position="278"/>
        <end position="299"/>
    </location>
</feature>
<feature type="transmembrane region" description="Helical" evidence="6">
    <location>
        <begin position="306"/>
        <end position="324"/>
    </location>
</feature>
<feature type="transmembrane region" description="Helical" evidence="6">
    <location>
        <begin position="636"/>
        <end position="654"/>
    </location>
</feature>
<feature type="transmembrane region" description="Helical" evidence="6">
    <location>
        <begin position="377"/>
        <end position="403"/>
    </location>
</feature>
<feature type="domain" description="NADH:quinone oxidoreductase/Mrp antiporter transmembrane" evidence="7">
    <location>
        <begin position="134"/>
        <end position="435"/>
    </location>
</feature>
<dbReference type="PRINTS" id="PR01434">
    <property type="entry name" value="NADHDHGNASE5"/>
</dbReference>
<dbReference type="NCBIfam" id="NF005141">
    <property type="entry name" value="PRK06590.1"/>
    <property type="match status" value="1"/>
</dbReference>
<feature type="transmembrane region" description="Helical" evidence="6">
    <location>
        <begin position="117"/>
        <end position="133"/>
    </location>
</feature>
<dbReference type="Gene3D" id="1.20.5.2700">
    <property type="match status" value="2"/>
</dbReference>
<keyword evidence="3 6" id="KW-1133">Transmembrane helix</keyword>
<dbReference type="KEGG" id="fuv:JR347_09965"/>
<dbReference type="Proteomes" id="UP000662783">
    <property type="component" value="Chromosome"/>
</dbReference>
<feature type="transmembrane region" description="Helical" evidence="6">
    <location>
        <begin position="172"/>
        <end position="193"/>
    </location>
</feature>
<dbReference type="GO" id="GO:0042773">
    <property type="term" value="P:ATP synthesis coupled electron transport"/>
    <property type="evidence" value="ECO:0007669"/>
    <property type="project" value="InterPro"/>
</dbReference>
<keyword evidence="10" id="KW-1185">Reference proteome</keyword>
<evidence type="ECO:0000313" key="9">
    <source>
        <dbReference type="EMBL" id="QSE95946.1"/>
    </source>
</evidence>
<feature type="transmembrane region" description="Helical" evidence="6">
    <location>
        <begin position="37"/>
        <end position="58"/>
    </location>
</feature>
<organism evidence="9 10">
    <name type="scientific">Fulvivirga lutea</name>
    <dbReference type="NCBI Taxonomy" id="2810512"/>
    <lineage>
        <taxon>Bacteria</taxon>
        <taxon>Pseudomonadati</taxon>
        <taxon>Bacteroidota</taxon>
        <taxon>Cytophagia</taxon>
        <taxon>Cytophagales</taxon>
        <taxon>Fulvivirgaceae</taxon>
        <taxon>Fulvivirga</taxon>
    </lineage>
</organism>
<sequence>MISDWDFNGYWLLILLALPLLSIIVNVGVFKANRSPLISVVLLFTSTVISLILLSASWGNPLKYHLDWFSIGSTSYTLTFFIDRITGLMLFIVTFISALVHWFSIDYMKEDAGRNRYFALLGLFTFSMLGILISSNLLIIFMFWELVGLSSYLLIGFWFTKESAAKASKKAFIVNRIGDIGFVIGLALAWFNFHSFDLLIIQESLGSISLLSPGLVSICGFMFFLGAMGKSAQFPLQVWLPDAMEGPTPVSALIHAATMVAAGVYLMIRVSFLLSADVLIIVAVIGAITAFMGAYASLFQNDIKKVLAFSTISQLGYMIIGVGVSTPDAAFFHLLTHAFFKAGLFLGAGAIIYAIHKAYTNETLDAQDMRNMGGLKSAMPITFAAFLVFSLALIGIPFTSGFLSKEAVLLGAIHSATTQGGMYWLIVILGFVSVALTSYYVIRMLALVFFGSHRASNQNAIKESSLTFKIVLIVLAIGSVGFVWSFNPFSVEGSWVLSSINLRNFNSSELPHLLTSTVSLACILIGASIAWYGYRKGNLTSNSQSIPRNISLNNWYLDDIYQLLLIKPFTSFAQILKRLEHKIIDRIVNLIGIGTAVLSHVIGWLDRHVVDGFVSASVYVVGRTGLITKSVQGGKVQSYILLAILGLIIIIFLAI</sequence>
<evidence type="ECO:0000256" key="4">
    <source>
        <dbReference type="ARBA" id="ARBA00023136"/>
    </source>
</evidence>
<comment type="subcellular location">
    <subcellularLocation>
        <location evidence="1">Endomembrane system</location>
        <topology evidence="1">Multi-pass membrane protein</topology>
    </subcellularLocation>
    <subcellularLocation>
        <location evidence="5">Membrane</location>
        <topology evidence="5">Multi-pass membrane protein</topology>
    </subcellularLocation>
</comment>
<feature type="transmembrane region" description="Helical" evidence="6">
    <location>
        <begin position="510"/>
        <end position="534"/>
    </location>
</feature>
<evidence type="ECO:0000313" key="10">
    <source>
        <dbReference type="Proteomes" id="UP000662783"/>
    </source>
</evidence>
<feature type="domain" description="NADH-Ubiquinone oxidoreductase (complex I) chain 5 N-terminal" evidence="8">
    <location>
        <begin position="68"/>
        <end position="118"/>
    </location>
</feature>
<feature type="transmembrane region" description="Helical" evidence="6">
    <location>
        <begin position="423"/>
        <end position="450"/>
    </location>
</feature>
<dbReference type="EMBL" id="CP070608">
    <property type="protein sequence ID" value="QSE95946.1"/>
    <property type="molecule type" value="Genomic_DNA"/>
</dbReference>
<dbReference type="NCBIfam" id="TIGR01974">
    <property type="entry name" value="NDH_I_L"/>
    <property type="match status" value="1"/>
</dbReference>
<feature type="transmembrane region" description="Helical" evidence="6">
    <location>
        <begin position="205"/>
        <end position="229"/>
    </location>
</feature>
<feature type="transmembrane region" description="Helical" evidence="6">
    <location>
        <begin position="330"/>
        <end position="356"/>
    </location>
</feature>
<dbReference type="Pfam" id="PF00361">
    <property type="entry name" value="Proton_antipo_M"/>
    <property type="match status" value="1"/>
</dbReference>
<dbReference type="Pfam" id="PF00662">
    <property type="entry name" value="Proton_antipo_N"/>
    <property type="match status" value="1"/>
</dbReference>
<feature type="transmembrane region" description="Helical" evidence="6">
    <location>
        <begin position="470"/>
        <end position="490"/>
    </location>
</feature>
<reference evidence="9" key="1">
    <citation type="submission" date="2021-02" db="EMBL/GenBank/DDBJ databases">
        <title>Fulvivirga sp. S481 isolated from sea water.</title>
        <authorList>
            <person name="Bae S.S."/>
            <person name="Baek K."/>
        </authorList>
    </citation>
    <scope>NUCLEOTIDE SEQUENCE</scope>
    <source>
        <strain evidence="9">S481</strain>
    </source>
</reference>
<dbReference type="GO" id="GO:0015990">
    <property type="term" value="P:electron transport coupled proton transport"/>
    <property type="evidence" value="ECO:0007669"/>
    <property type="project" value="TreeGrafter"/>
</dbReference>
<dbReference type="AlphaFoldDB" id="A0A974ZZC9"/>
<keyword evidence="2 5" id="KW-0812">Transmembrane</keyword>
<accession>A0A974ZZC9</accession>
<evidence type="ECO:0000259" key="7">
    <source>
        <dbReference type="Pfam" id="PF00361"/>
    </source>
</evidence>
<dbReference type="InterPro" id="IPR001516">
    <property type="entry name" value="Proton_antipo_N"/>
</dbReference>
<evidence type="ECO:0000256" key="1">
    <source>
        <dbReference type="ARBA" id="ARBA00004127"/>
    </source>
</evidence>
<dbReference type="GO" id="GO:0016020">
    <property type="term" value="C:membrane"/>
    <property type="evidence" value="ECO:0007669"/>
    <property type="project" value="UniProtKB-SubCell"/>
</dbReference>
<evidence type="ECO:0000256" key="2">
    <source>
        <dbReference type="ARBA" id="ARBA00022692"/>
    </source>
</evidence>
<proteinExistence type="predicted"/>
<evidence type="ECO:0000256" key="6">
    <source>
        <dbReference type="SAM" id="Phobius"/>
    </source>
</evidence>
<protein>
    <submittedName>
        <fullName evidence="9">NADH-quinone oxidoreductase subunit L</fullName>
    </submittedName>
</protein>
<dbReference type="PANTHER" id="PTHR42829:SF2">
    <property type="entry name" value="NADH-UBIQUINONE OXIDOREDUCTASE CHAIN 5"/>
    <property type="match status" value="1"/>
</dbReference>
<evidence type="ECO:0000256" key="3">
    <source>
        <dbReference type="ARBA" id="ARBA00022989"/>
    </source>
</evidence>
<gene>
    <name evidence="9" type="primary">nuoL</name>
    <name evidence="9" type="ORF">JR347_09965</name>
</gene>
<feature type="transmembrane region" description="Helical" evidence="6">
    <location>
        <begin position="78"/>
        <end position="105"/>
    </location>
</feature>
<dbReference type="RefSeq" id="WP_205720459.1">
    <property type="nucleotide sequence ID" value="NZ_CP070608.1"/>
</dbReference>
<dbReference type="InterPro" id="IPR003945">
    <property type="entry name" value="NU5C-like"/>
</dbReference>
<feature type="transmembrane region" description="Helical" evidence="6">
    <location>
        <begin position="139"/>
        <end position="160"/>
    </location>
</feature>
<name>A0A974ZZC9_9BACT</name>
<feature type="transmembrane region" description="Helical" evidence="6">
    <location>
        <begin position="12"/>
        <end position="30"/>
    </location>
</feature>
<dbReference type="InterPro" id="IPR018393">
    <property type="entry name" value="NADHpl_OxRdtase_5_subgr"/>
</dbReference>
<evidence type="ECO:0000256" key="5">
    <source>
        <dbReference type="RuleBase" id="RU000320"/>
    </source>
</evidence>
<keyword evidence="4 6" id="KW-0472">Membrane</keyword>
<dbReference type="InterPro" id="IPR001750">
    <property type="entry name" value="ND/Mrp_TM"/>
</dbReference>
<dbReference type="GO" id="GO:0008137">
    <property type="term" value="F:NADH dehydrogenase (ubiquinone) activity"/>
    <property type="evidence" value="ECO:0007669"/>
    <property type="project" value="InterPro"/>
</dbReference>